<feature type="compositionally biased region" description="Low complexity" evidence="1">
    <location>
        <begin position="52"/>
        <end position="77"/>
    </location>
</feature>
<accession>A0A346Y010</accession>
<sequence>MGVLHAWHIAGGVFRASPAPCVPHVSQPSRTTEAYPWRGDSLATGVTRRRNTSVTTRQQGAIRMRMSARAGRRSASAHIEEVTTWSPPLLP</sequence>
<reference evidence="2 3" key="1">
    <citation type="submission" date="2018-09" db="EMBL/GenBank/DDBJ databases">
        <title>Complete genome sequence of Euzebya sp. DY32-46 isolated from seawater of Pacific Ocean.</title>
        <authorList>
            <person name="Xu L."/>
            <person name="Wu Y.-H."/>
            <person name="Xu X.-W."/>
        </authorList>
    </citation>
    <scope>NUCLEOTIDE SEQUENCE [LARGE SCALE GENOMIC DNA]</scope>
    <source>
        <strain evidence="2 3">DY32-46</strain>
    </source>
</reference>
<dbReference type="Proteomes" id="UP000264006">
    <property type="component" value="Chromosome"/>
</dbReference>
<protein>
    <submittedName>
        <fullName evidence="2">Uncharacterized protein</fullName>
    </submittedName>
</protein>
<keyword evidence="3" id="KW-1185">Reference proteome</keyword>
<dbReference type="EMBL" id="CP031165">
    <property type="protein sequence ID" value="AXV07807.1"/>
    <property type="molecule type" value="Genomic_DNA"/>
</dbReference>
<dbReference type="AlphaFoldDB" id="A0A346Y010"/>
<organism evidence="2 3">
    <name type="scientific">Euzebya pacifica</name>
    <dbReference type="NCBI Taxonomy" id="1608957"/>
    <lineage>
        <taxon>Bacteria</taxon>
        <taxon>Bacillati</taxon>
        <taxon>Actinomycetota</taxon>
        <taxon>Nitriliruptoria</taxon>
        <taxon>Euzebyales</taxon>
    </lineage>
</organism>
<evidence type="ECO:0000313" key="2">
    <source>
        <dbReference type="EMBL" id="AXV07807.1"/>
    </source>
</evidence>
<name>A0A346Y010_9ACTN</name>
<evidence type="ECO:0000313" key="3">
    <source>
        <dbReference type="Proteomes" id="UP000264006"/>
    </source>
</evidence>
<gene>
    <name evidence="2" type="ORF">DVS28_a3131</name>
</gene>
<evidence type="ECO:0000256" key="1">
    <source>
        <dbReference type="SAM" id="MobiDB-lite"/>
    </source>
</evidence>
<dbReference type="KEGG" id="euz:DVS28_a3131"/>
<feature type="region of interest" description="Disordered" evidence="1">
    <location>
        <begin position="48"/>
        <end position="91"/>
    </location>
</feature>
<proteinExistence type="predicted"/>